<evidence type="ECO:0000256" key="1">
    <source>
        <dbReference type="SAM" id="MobiDB-lite"/>
    </source>
</evidence>
<dbReference type="EMBL" id="CP001614">
    <property type="protein sequence ID" value="ACR10975.1"/>
    <property type="molecule type" value="Genomic_DNA"/>
</dbReference>
<feature type="signal peptide" evidence="3">
    <location>
        <begin position="1"/>
        <end position="23"/>
    </location>
</feature>
<dbReference type="HOGENOM" id="CLU_002017_3_0_6"/>
<name>C5BQJ4_TERTT</name>
<proteinExistence type="predicted"/>
<feature type="region of interest" description="Disordered" evidence="1">
    <location>
        <begin position="1420"/>
        <end position="1445"/>
    </location>
</feature>
<dbReference type="OrthoDB" id="9757976at2"/>
<evidence type="ECO:0000256" key="2">
    <source>
        <dbReference type="SAM" id="Phobius"/>
    </source>
</evidence>
<dbReference type="InterPro" id="IPR003672">
    <property type="entry name" value="CobN/Mg_chltase"/>
</dbReference>
<keyword evidence="2" id="KW-0812">Transmembrane</keyword>
<dbReference type="STRING" id="377629.TERTU_3326"/>
<feature type="compositionally biased region" description="Polar residues" evidence="1">
    <location>
        <begin position="1420"/>
        <end position="1434"/>
    </location>
</feature>
<feature type="chain" id="PRO_5002947089" evidence="3">
    <location>
        <begin position="24"/>
        <end position="1483"/>
    </location>
</feature>
<gene>
    <name evidence="5" type="primary">cobN</name>
    <name evidence="5" type="ordered locus">TERTU_3326</name>
</gene>
<dbReference type="KEGG" id="ttu:TERTU_3326"/>
<evidence type="ECO:0000256" key="3">
    <source>
        <dbReference type="SAM" id="SignalP"/>
    </source>
</evidence>
<evidence type="ECO:0000313" key="6">
    <source>
        <dbReference type="Proteomes" id="UP000009080"/>
    </source>
</evidence>
<keyword evidence="6" id="KW-1185">Reference proteome</keyword>
<feature type="transmembrane region" description="Helical" evidence="2">
    <location>
        <begin position="1455"/>
        <end position="1475"/>
    </location>
</feature>
<keyword evidence="3" id="KW-0732">Signal</keyword>
<sequence>MKVSVWVCFVWLLVGACCTQAASADYLLLISSQRNAQTLAEAVRLFRKSHPALAVQARTDEQLREYTASELDALFRSANGIFATGLYGGSVAQLSPYFARGSLNQLIVSSDHRLVAFSQIQQRALFATGAGSRRVAESATSATATPTSAITTNTTLLATLAKSSPEGDVTAWLKNMRAQYPAQRAWLEARAYWQVGGAKNTTALISYLYRNLAGAAVEVAAPENLAPVRWFHNGGYRADFPTVGSQPVIAVIDHAGGAREADSHVLSAICEQAVNTLNHQCVAAVANWGAAGVDALSALLPIKHQLSAVIMLQDFVVGGGEGRLDATALFSNLNVPVLKGIKLRDRSQQEYALSADGLAREKVYYQVAMPELQGASQPLVVATAGDVTTDALSGIRIHPITPEQSGIHALLERIGNWHKLQTTPNKEKRVAIIYYNHPPGRHNIGADNLDVPASLWQILQQMKRAGYTTGDLPQSPEALLDLLQRKGVNLPRDAKTLRTMAAEVATMAPAAYSDWFNQLPATLRQEMRLGPLGLLHQQLVDAIEHNATDLGRGLLSQTVGETRHLLEGVDHPGRSRAMALLGDIEHCYEAALASKKMSCFPQALSNIQALRQTGIEGLGGWGDVPGKVMVVDERILLPGIRFGNIFVGPQPPRGWEINEELLHANLAFPPPHQYLAFYHFLKSEFRADALIHLGRHSTYEFLPRRAVGVGPDDYSRIIAGDLPGIYPYIVDGVGEGIQAKRRGLAVMVDHLTPPLKRTDLYDELLQLRQLVESFESQHGSEDSAVSERLIQQIRQKIVALNLTDELAQSMSAELAVMGIGFAEVDDEMLVHEIGHYLTNLQEKFMPLGLHVFGKPWQENAVAMMLDSMGPTTTAENKQWRALLEASPAAEMKALLTGLNGRYISPGPGNDPIRSPESLPTGRNFFALDSSLIPSRAAWALGQEMAAQARRDNPQSAEKSTALVLWASDVVRDEGVMIAFGLDLLGVEPQWNSRGLVTGLRQQERAEGNPRRDVVFTTSGLFRDLYGMQLELLNRAALMALDASRDRIVRDFPALTVPLQNALQPLQAHNQRGDESLQTNQVAAHWVAQAKALLADGVSPEQAGAMASYRVFGDAPGSYGAGINRMAERSGAWESRDELADVYLRRLGHSYGGDNYGVPAQRAFKMQLANVENTYFGRASNLYGLLDNNDAFDYLGGLSLAVETLSGQAPSNYVIDHSDPQAFKTQPLKLALRQELRSRFLNPQWLEGLMVHGYAGARTMGSEFFEYLWGWQITNPTLVGDWAWDEVKAVYIDDKYQLGLDTFLEQGHNVHVKTNMLAIMLVAIQKGFWQADAATRKSLASEFANLVAEHGLPGSGHTDPDHPMLTWLQSELSPAQREALANVVRDARPAPEQALEIHRLSELQLEVSDSEATDEILRTVENQSKSTSSQAAVKNSSEASAEQKQSSASNVMRTRFLLALFLFAVATVAFASVRAVQNARKGSE</sequence>
<keyword evidence="5" id="KW-0436">Ligase</keyword>
<feature type="domain" description="CobN/magnesium chelatase" evidence="4">
    <location>
        <begin position="877"/>
        <end position="1334"/>
    </location>
</feature>
<dbReference type="PANTHER" id="PTHR44119:SF4">
    <property type="entry name" value="AEROBIC COBALTOCHELATASE SUBUNIT COBN"/>
    <property type="match status" value="1"/>
</dbReference>
<evidence type="ECO:0000313" key="5">
    <source>
        <dbReference type="EMBL" id="ACR10975.1"/>
    </source>
</evidence>
<dbReference type="PANTHER" id="PTHR44119">
    <property type="entry name" value="MAGNESIUM-CHELATASE SUBUNIT CHLH, CHLOROPLASTIC"/>
    <property type="match status" value="1"/>
</dbReference>
<dbReference type="Proteomes" id="UP000009080">
    <property type="component" value="Chromosome"/>
</dbReference>
<organism evidence="5 6">
    <name type="scientific">Teredinibacter turnerae (strain ATCC 39867 / T7901)</name>
    <dbReference type="NCBI Taxonomy" id="377629"/>
    <lineage>
        <taxon>Bacteria</taxon>
        <taxon>Pseudomonadati</taxon>
        <taxon>Pseudomonadota</taxon>
        <taxon>Gammaproteobacteria</taxon>
        <taxon>Cellvibrionales</taxon>
        <taxon>Cellvibrionaceae</taxon>
        <taxon>Teredinibacter</taxon>
    </lineage>
</organism>
<keyword evidence="2" id="KW-1133">Transmembrane helix</keyword>
<dbReference type="EC" id="6.6.1.2" evidence="5"/>
<dbReference type="RefSeq" id="WP_015817087.1">
    <property type="nucleotide sequence ID" value="NC_012997.1"/>
</dbReference>
<dbReference type="CDD" id="cd10150">
    <property type="entry name" value="CobN_like"/>
    <property type="match status" value="1"/>
</dbReference>
<feature type="compositionally biased region" description="Low complexity" evidence="1">
    <location>
        <begin position="1435"/>
        <end position="1445"/>
    </location>
</feature>
<protein>
    <submittedName>
        <fullName evidence="5">CobN/magnesium chelatase</fullName>
        <ecNumber evidence="5">6.6.1.2</ecNumber>
    </submittedName>
</protein>
<dbReference type="eggNOG" id="COG1429">
    <property type="taxonomic scope" value="Bacteria"/>
</dbReference>
<dbReference type="Pfam" id="PF02514">
    <property type="entry name" value="CobN-Mg_chel"/>
    <property type="match status" value="2"/>
</dbReference>
<dbReference type="GO" id="GO:0051116">
    <property type="term" value="F:cobaltochelatase activity"/>
    <property type="evidence" value="ECO:0007669"/>
    <property type="project" value="UniProtKB-EC"/>
</dbReference>
<dbReference type="PROSITE" id="PS51257">
    <property type="entry name" value="PROKAR_LIPOPROTEIN"/>
    <property type="match status" value="1"/>
</dbReference>
<accession>C5BQJ4</accession>
<feature type="domain" description="CobN/magnesium chelatase" evidence="4">
    <location>
        <begin position="191"/>
        <end position="528"/>
    </location>
</feature>
<evidence type="ECO:0000259" key="4">
    <source>
        <dbReference type="Pfam" id="PF02514"/>
    </source>
</evidence>
<keyword evidence="2" id="KW-0472">Membrane</keyword>
<reference evidence="5 6" key="1">
    <citation type="journal article" date="2009" name="PLoS ONE">
        <title>The complete genome of Teredinibacter turnerae T7901: an intracellular endosymbiont of marine wood-boring bivalves (shipworms).</title>
        <authorList>
            <person name="Yang J.C."/>
            <person name="Madupu R."/>
            <person name="Durkin A.S."/>
            <person name="Ekborg N.A."/>
            <person name="Pedamallu C.S."/>
            <person name="Hostetler J.B."/>
            <person name="Radune D."/>
            <person name="Toms B.S."/>
            <person name="Henrissat B."/>
            <person name="Coutinho P.M."/>
            <person name="Schwarz S."/>
            <person name="Field L."/>
            <person name="Trindade-Silva A.E."/>
            <person name="Soares C.A.G."/>
            <person name="Elshahawi S."/>
            <person name="Hanora A."/>
            <person name="Schmidt E.W."/>
            <person name="Haygood M.G."/>
            <person name="Posfai J."/>
            <person name="Benner J."/>
            <person name="Madinger C."/>
            <person name="Nove J."/>
            <person name="Anton B."/>
            <person name="Chaudhary K."/>
            <person name="Foster J."/>
            <person name="Holman A."/>
            <person name="Kumar S."/>
            <person name="Lessard P.A."/>
            <person name="Luyten Y.A."/>
            <person name="Slatko B."/>
            <person name="Wood N."/>
            <person name="Wu B."/>
            <person name="Teplitski M."/>
            <person name="Mougous J.D."/>
            <person name="Ward N."/>
            <person name="Eisen J.A."/>
            <person name="Badger J.H."/>
            <person name="Distel D.L."/>
        </authorList>
    </citation>
    <scope>NUCLEOTIDE SEQUENCE [LARGE SCALE GENOMIC DNA]</scope>
    <source>
        <strain evidence="6">ATCC 39867 / T7901</strain>
    </source>
</reference>